<feature type="compositionally biased region" description="Basic and acidic residues" evidence="9">
    <location>
        <begin position="681"/>
        <end position="692"/>
    </location>
</feature>
<dbReference type="Pfam" id="PF02889">
    <property type="entry name" value="Sec63"/>
    <property type="match status" value="1"/>
</dbReference>
<dbReference type="Pfam" id="PF00226">
    <property type="entry name" value="DnaJ"/>
    <property type="match status" value="1"/>
</dbReference>
<evidence type="ECO:0000256" key="5">
    <source>
        <dbReference type="ARBA" id="ARBA00022927"/>
    </source>
</evidence>
<dbReference type="OrthoDB" id="1734229at2759"/>
<evidence type="ECO:0000256" key="1">
    <source>
        <dbReference type="ARBA" id="ARBA00004477"/>
    </source>
</evidence>
<evidence type="ECO:0000256" key="6">
    <source>
        <dbReference type="ARBA" id="ARBA00022989"/>
    </source>
</evidence>
<dbReference type="SUPFAM" id="SSF158702">
    <property type="entry name" value="Sec63 N-terminal domain-like"/>
    <property type="match status" value="1"/>
</dbReference>
<dbReference type="InterPro" id="IPR018253">
    <property type="entry name" value="DnaJ_domain_CS"/>
</dbReference>
<dbReference type="InterPro" id="IPR036869">
    <property type="entry name" value="J_dom_sf"/>
</dbReference>
<keyword evidence="5" id="KW-0653">Protein transport</keyword>
<evidence type="ECO:0000256" key="9">
    <source>
        <dbReference type="SAM" id="MobiDB-lite"/>
    </source>
</evidence>
<feature type="transmembrane region" description="Helical" evidence="10">
    <location>
        <begin position="24"/>
        <end position="45"/>
    </location>
</feature>
<protein>
    <submittedName>
        <fullName evidence="12">DnaJ domain-containing protein, putative</fullName>
    </submittedName>
</protein>
<keyword evidence="13" id="KW-1185">Reference proteome</keyword>
<dbReference type="AlphaFoldDB" id="U6LXZ2"/>
<accession>U6LXZ2</accession>
<dbReference type="SUPFAM" id="SSF81296">
    <property type="entry name" value="E set domains"/>
    <property type="match status" value="1"/>
</dbReference>
<dbReference type="GO" id="GO:0008320">
    <property type="term" value="F:protein transmembrane transporter activity"/>
    <property type="evidence" value="ECO:0007669"/>
    <property type="project" value="TreeGrafter"/>
</dbReference>
<dbReference type="InterPro" id="IPR004179">
    <property type="entry name" value="Sec63-dom"/>
</dbReference>
<dbReference type="GO" id="GO:0003723">
    <property type="term" value="F:RNA binding"/>
    <property type="evidence" value="ECO:0007669"/>
    <property type="project" value="TreeGrafter"/>
</dbReference>
<keyword evidence="4" id="KW-0256">Endoplasmic reticulum</keyword>
<proteinExistence type="predicted"/>
<sequence>MSQFRDTFTKDEQRENLLDYDDNAFMFFLCSVTVCILIPWSFFFFRKCLAVSNAYRQKYPEKSAVGSIFRYCKCSACIAQRAELHKKLSLFRTRFLTKGRLVEFTALVLCWLGFVLICRNLQDVQSIKTFDPFEILDVSPSATQREIKKAYRLMSLKYHPDKNVNDPTQGARFIMIAKAYQALTDEVAKKNYEKYGNPDGPGGMKIGVGLPRFLVEEGNQIFVLSFFFLFLLVVLPMIFLCYYQRQKKYARRLTLESWDSLPQVYLRLKISVAHAPAGSRLSDVAACAYNGESNGVMVDTVQFLTHVMTEGTRLKNLPELLAASGESRAMKIERDDDKDMKQICDAVVETKKRIFTMPVIVRNCYLINAHMQRLHELMSPRLRNELNQLLKDSLLITQCMMEISVLSDWYMTADSVLEFRRCLVQAINGRSQSLLQIPHFDEDIVRICHRGKHVIRELGEFLRQEGEERRGTLDMSKEQQADVQAFCEHVPNIELQAEIVVDDEAEIVVGDVATCRITMTRKNLKEGEAAGAVHAPYFQEPKYEEWWIFLKEKGEGVGGGRLINFLKTRNLERVVKESLQFRVGRPGKNVMTVAASCDSYAGVDVSIDVEFRAYTPEEKPREVFVHPEDIRLDEEPTLFQQMLGDMSVNSSDEEEEFDMEDAPKVVRKKPAVETEGSATAKQDDAKHSEKAGESAPSAAVPNKNHDGTEVETSQASSS</sequence>
<dbReference type="SMART" id="SM00973">
    <property type="entry name" value="Sec63"/>
    <property type="match status" value="1"/>
</dbReference>
<dbReference type="Gene3D" id="1.10.150.20">
    <property type="entry name" value="5' to 3' exonuclease, C-terminal subdomain"/>
    <property type="match status" value="1"/>
</dbReference>
<evidence type="ECO:0000256" key="10">
    <source>
        <dbReference type="SAM" id="Phobius"/>
    </source>
</evidence>
<dbReference type="EMBL" id="HG719006">
    <property type="protein sequence ID" value="CDJ56596.1"/>
    <property type="molecule type" value="Genomic_DNA"/>
</dbReference>
<dbReference type="Gene3D" id="2.60.40.150">
    <property type="entry name" value="C2 domain"/>
    <property type="match status" value="1"/>
</dbReference>
<keyword evidence="8" id="KW-0143">Chaperone</keyword>
<keyword evidence="6 10" id="KW-1133">Transmembrane helix</keyword>
<keyword evidence="3 10" id="KW-0812">Transmembrane</keyword>
<organism evidence="12 13">
    <name type="scientific">Eimeria maxima</name>
    <name type="common">Coccidian parasite</name>
    <dbReference type="NCBI Taxonomy" id="5804"/>
    <lineage>
        <taxon>Eukaryota</taxon>
        <taxon>Sar</taxon>
        <taxon>Alveolata</taxon>
        <taxon>Apicomplexa</taxon>
        <taxon>Conoidasida</taxon>
        <taxon>Coccidia</taxon>
        <taxon>Eucoccidiorida</taxon>
        <taxon>Eimeriorina</taxon>
        <taxon>Eimeriidae</taxon>
        <taxon>Eimeria</taxon>
    </lineage>
</organism>
<dbReference type="GeneID" id="25334358"/>
<feature type="compositionally biased region" description="Acidic residues" evidence="9">
    <location>
        <begin position="651"/>
        <end position="660"/>
    </location>
</feature>
<gene>
    <name evidence="12" type="ORF">EMWEY_00003720</name>
</gene>
<evidence type="ECO:0000256" key="3">
    <source>
        <dbReference type="ARBA" id="ARBA00022692"/>
    </source>
</evidence>
<dbReference type="FunFam" id="1.10.287.110:FF:000077">
    <property type="entry name" value="Translocation protein SEC63"/>
    <property type="match status" value="1"/>
</dbReference>
<dbReference type="Gene3D" id="1.10.3380.10">
    <property type="entry name" value="Sec63 N-terminal domain-like domain"/>
    <property type="match status" value="1"/>
</dbReference>
<comment type="subcellular location">
    <subcellularLocation>
        <location evidence="1">Endoplasmic reticulum membrane</location>
        <topology evidence="1">Multi-pass membrane protein</topology>
    </subcellularLocation>
</comment>
<dbReference type="Proteomes" id="UP000030763">
    <property type="component" value="Unassembled WGS sequence"/>
</dbReference>
<dbReference type="CDD" id="cd06257">
    <property type="entry name" value="DnaJ"/>
    <property type="match status" value="1"/>
</dbReference>
<evidence type="ECO:0000256" key="7">
    <source>
        <dbReference type="ARBA" id="ARBA00023136"/>
    </source>
</evidence>
<evidence type="ECO:0000313" key="13">
    <source>
        <dbReference type="Proteomes" id="UP000030763"/>
    </source>
</evidence>
<evidence type="ECO:0000313" key="12">
    <source>
        <dbReference type="EMBL" id="CDJ56596.1"/>
    </source>
</evidence>
<keyword evidence="2" id="KW-0813">Transport</keyword>
<keyword evidence="7 10" id="KW-0472">Membrane</keyword>
<dbReference type="InterPro" id="IPR014756">
    <property type="entry name" value="Ig_E-set"/>
</dbReference>
<evidence type="ECO:0000256" key="2">
    <source>
        <dbReference type="ARBA" id="ARBA00022448"/>
    </source>
</evidence>
<dbReference type="SMART" id="SM00271">
    <property type="entry name" value="DnaJ"/>
    <property type="match status" value="1"/>
</dbReference>
<dbReference type="SUPFAM" id="SSF46565">
    <property type="entry name" value="Chaperone J-domain"/>
    <property type="match status" value="1"/>
</dbReference>
<feature type="transmembrane region" description="Helical" evidence="10">
    <location>
        <begin position="101"/>
        <end position="122"/>
    </location>
</feature>
<evidence type="ECO:0000256" key="8">
    <source>
        <dbReference type="ARBA" id="ARBA00023186"/>
    </source>
</evidence>
<dbReference type="Gene3D" id="1.10.287.110">
    <property type="entry name" value="DnaJ domain"/>
    <property type="match status" value="1"/>
</dbReference>
<evidence type="ECO:0000256" key="4">
    <source>
        <dbReference type="ARBA" id="ARBA00022824"/>
    </source>
</evidence>
<dbReference type="InterPro" id="IPR001623">
    <property type="entry name" value="DnaJ_domain"/>
</dbReference>
<dbReference type="PANTHER" id="PTHR24075">
    <property type="entry name" value="SEC63 DOMAIN-CONTAINING"/>
    <property type="match status" value="1"/>
</dbReference>
<dbReference type="PANTHER" id="PTHR24075:SF0">
    <property type="entry name" value="TRANSLOCATION PROTEIN SEC63 HOMOLOG"/>
    <property type="match status" value="1"/>
</dbReference>
<dbReference type="PROSITE" id="PS50076">
    <property type="entry name" value="DNAJ_2"/>
    <property type="match status" value="1"/>
</dbReference>
<reference evidence="12" key="1">
    <citation type="submission" date="2013-10" db="EMBL/GenBank/DDBJ databases">
        <title>Genomic analysis of the causative agents of coccidiosis in chickens.</title>
        <authorList>
            <person name="Reid A.J."/>
            <person name="Blake D."/>
            <person name="Billington K."/>
            <person name="Browne H."/>
            <person name="Dunn M."/>
            <person name="Hung S."/>
            <person name="Kawahara F."/>
            <person name="Miranda-Saavedra D."/>
            <person name="Mourier T."/>
            <person name="Nagra H."/>
            <person name="Otto T.D."/>
            <person name="Rawlings N."/>
            <person name="Sanchez A."/>
            <person name="Sanders M."/>
            <person name="Subramaniam C."/>
            <person name="Tay Y."/>
            <person name="Dear P."/>
            <person name="Doerig C."/>
            <person name="Gruber A."/>
            <person name="Parkinson J."/>
            <person name="Shirley M."/>
            <person name="Wan K.L."/>
            <person name="Berriman M."/>
            <person name="Tomley F."/>
            <person name="Pain A."/>
        </authorList>
    </citation>
    <scope>NUCLEOTIDE SEQUENCE [LARGE SCALE GENOMIC DNA]</scope>
    <source>
        <strain evidence="12">Weybridge</strain>
    </source>
</reference>
<dbReference type="InterPro" id="IPR035892">
    <property type="entry name" value="C2_domain_sf"/>
</dbReference>
<feature type="transmembrane region" description="Helical" evidence="10">
    <location>
        <begin position="221"/>
        <end position="243"/>
    </location>
</feature>
<dbReference type="PRINTS" id="PR00625">
    <property type="entry name" value="JDOMAIN"/>
</dbReference>
<dbReference type="GO" id="GO:0031207">
    <property type="term" value="C:Sec62/Sec63 complex"/>
    <property type="evidence" value="ECO:0007669"/>
    <property type="project" value="TreeGrafter"/>
</dbReference>
<dbReference type="GO" id="GO:0006620">
    <property type="term" value="P:post-translational protein targeting to endoplasmic reticulum membrane"/>
    <property type="evidence" value="ECO:0007669"/>
    <property type="project" value="TreeGrafter"/>
</dbReference>
<dbReference type="GO" id="GO:0006614">
    <property type="term" value="P:SRP-dependent cotranslational protein targeting to membrane"/>
    <property type="evidence" value="ECO:0007669"/>
    <property type="project" value="TreeGrafter"/>
</dbReference>
<feature type="domain" description="J" evidence="11">
    <location>
        <begin position="131"/>
        <end position="196"/>
    </location>
</feature>
<dbReference type="OMA" id="LIPCTYI"/>
<reference evidence="12" key="2">
    <citation type="submission" date="2013-10" db="EMBL/GenBank/DDBJ databases">
        <authorList>
            <person name="Aslett M."/>
        </authorList>
    </citation>
    <scope>NUCLEOTIDE SEQUENCE [LARGE SCALE GENOMIC DNA]</scope>
    <source>
        <strain evidence="12">Weybridge</strain>
    </source>
</reference>
<dbReference type="PROSITE" id="PS00636">
    <property type="entry name" value="DNAJ_1"/>
    <property type="match status" value="1"/>
</dbReference>
<dbReference type="RefSeq" id="XP_013333247.1">
    <property type="nucleotide sequence ID" value="XM_013477793.1"/>
</dbReference>
<evidence type="ECO:0000259" key="11">
    <source>
        <dbReference type="PROSITE" id="PS50076"/>
    </source>
</evidence>
<dbReference type="VEuPathDB" id="ToxoDB:EMWEY_00003720"/>
<name>U6LXZ2_EIMMA</name>
<feature type="region of interest" description="Disordered" evidence="9">
    <location>
        <begin position="648"/>
        <end position="718"/>
    </location>
</feature>